<evidence type="ECO:0000313" key="1">
    <source>
        <dbReference type="EMBL" id="CAI0384957.1"/>
    </source>
</evidence>
<evidence type="ECO:0000313" key="2">
    <source>
        <dbReference type="Proteomes" id="UP001154282"/>
    </source>
</evidence>
<protein>
    <submittedName>
        <fullName evidence="1">Uncharacterized protein</fullName>
    </submittedName>
</protein>
<keyword evidence="2" id="KW-1185">Reference proteome</keyword>
<dbReference type="AlphaFoldDB" id="A0AAV0HIB2"/>
<organism evidence="1 2">
    <name type="scientific">Linum tenue</name>
    <dbReference type="NCBI Taxonomy" id="586396"/>
    <lineage>
        <taxon>Eukaryota</taxon>
        <taxon>Viridiplantae</taxon>
        <taxon>Streptophyta</taxon>
        <taxon>Embryophyta</taxon>
        <taxon>Tracheophyta</taxon>
        <taxon>Spermatophyta</taxon>
        <taxon>Magnoliopsida</taxon>
        <taxon>eudicotyledons</taxon>
        <taxon>Gunneridae</taxon>
        <taxon>Pentapetalae</taxon>
        <taxon>rosids</taxon>
        <taxon>fabids</taxon>
        <taxon>Malpighiales</taxon>
        <taxon>Linaceae</taxon>
        <taxon>Linum</taxon>
    </lineage>
</organism>
<proteinExistence type="predicted"/>
<comment type="caution">
    <text evidence="1">The sequence shown here is derived from an EMBL/GenBank/DDBJ whole genome shotgun (WGS) entry which is preliminary data.</text>
</comment>
<dbReference type="EMBL" id="CAMGYJ010000002">
    <property type="protein sequence ID" value="CAI0384957.1"/>
    <property type="molecule type" value="Genomic_DNA"/>
</dbReference>
<gene>
    <name evidence="1" type="ORF">LITE_LOCUS4597</name>
</gene>
<dbReference type="Proteomes" id="UP001154282">
    <property type="component" value="Unassembled WGS sequence"/>
</dbReference>
<name>A0AAV0HIB2_9ROSI</name>
<accession>A0AAV0HIB2</accession>
<sequence length="47" mass="5678">MTSLRQYLPRRRKLGCWRLQSCCRLISTSLVSWRKKQWCFVAVGDLF</sequence>
<reference evidence="1" key="1">
    <citation type="submission" date="2022-08" db="EMBL/GenBank/DDBJ databases">
        <authorList>
            <person name="Gutierrez-Valencia J."/>
        </authorList>
    </citation>
    <scope>NUCLEOTIDE SEQUENCE</scope>
</reference>